<gene>
    <name evidence="2" type="ORF">EHE19_013055</name>
</gene>
<accession>A0A4U7JFW4</accession>
<protein>
    <submittedName>
        <fullName evidence="2">DNA/RNA non-specific endonuclease</fullName>
    </submittedName>
</protein>
<dbReference type="Proteomes" id="UP000306409">
    <property type="component" value="Chromosome"/>
</dbReference>
<evidence type="ECO:0000313" key="3">
    <source>
        <dbReference type="Proteomes" id="UP000306409"/>
    </source>
</evidence>
<dbReference type="Pfam" id="PF13930">
    <property type="entry name" value="Endonuclea_NS_2"/>
    <property type="match status" value="1"/>
</dbReference>
<keyword evidence="2" id="KW-0540">Nuclease</keyword>
<organism evidence="2 3">
    <name type="scientific">Ruminiclostridium herbifermentans</name>
    <dbReference type="NCBI Taxonomy" id="2488810"/>
    <lineage>
        <taxon>Bacteria</taxon>
        <taxon>Bacillati</taxon>
        <taxon>Bacillota</taxon>
        <taxon>Clostridia</taxon>
        <taxon>Eubacteriales</taxon>
        <taxon>Oscillospiraceae</taxon>
        <taxon>Ruminiclostridium</taxon>
    </lineage>
</organism>
<feature type="domain" description="Type VII secretion system protein EssD-like" evidence="1">
    <location>
        <begin position="88"/>
        <end position="220"/>
    </location>
</feature>
<dbReference type="OrthoDB" id="7182479at2"/>
<dbReference type="PANTHER" id="PTHR34976:SF2">
    <property type="entry name" value="TYPE VII SECRETION SYSTEM PROTEIN ESSD"/>
    <property type="match status" value="1"/>
</dbReference>
<keyword evidence="2" id="KW-0255">Endonuclease</keyword>
<evidence type="ECO:0000313" key="2">
    <source>
        <dbReference type="EMBL" id="QNU68878.1"/>
    </source>
</evidence>
<dbReference type="InterPro" id="IPR051768">
    <property type="entry name" value="Bact_secretion_toxin"/>
</dbReference>
<dbReference type="GO" id="GO:0004519">
    <property type="term" value="F:endonuclease activity"/>
    <property type="evidence" value="ECO:0007669"/>
    <property type="project" value="UniProtKB-KW"/>
</dbReference>
<dbReference type="EMBL" id="CP061336">
    <property type="protein sequence ID" value="QNU68878.1"/>
    <property type="molecule type" value="Genomic_DNA"/>
</dbReference>
<name>A0A4U7JFW4_9FIRM</name>
<reference evidence="2 3" key="1">
    <citation type="submission" date="2020-09" db="EMBL/GenBank/DDBJ databases">
        <title>Characterization and genome sequencing of Ruminiclostridium sp. nov. MA18.</title>
        <authorList>
            <person name="Rettenmaier R."/>
            <person name="Kowollik M.-L."/>
            <person name="Liebl W."/>
            <person name="Zverlov V."/>
        </authorList>
    </citation>
    <scope>NUCLEOTIDE SEQUENCE [LARGE SCALE GENOMIC DNA]</scope>
    <source>
        <strain evidence="2 3">MA18</strain>
    </source>
</reference>
<keyword evidence="2" id="KW-0378">Hydrolase</keyword>
<dbReference type="KEGG" id="rher:EHE19_013055"/>
<dbReference type="InterPro" id="IPR044927">
    <property type="entry name" value="Endonuclea_NS_2"/>
</dbReference>
<dbReference type="PANTHER" id="PTHR34976">
    <property type="entry name" value="RIBONUCLEASE YQCG-RELATED"/>
    <property type="match status" value="1"/>
</dbReference>
<sequence length="236" mass="26001">MASEEGPVEDKVKLDNIAKDKVESIKNDNPDNIADKPNDTIKKENEIIAAIKKSNPEGTLKTAGVSEAREVKYGEHLTKDGRKTVLKPNVTYTTNEGYSYSTDEKGRIRSVEGVLQLGLAERNEYAQKTVGREDRLSEDDGGHLIASIFKGSGGLDNLVAMDGNLNKGEWKKLENMWANALKGKDGKKKINPKPVKLDIEVVYKGDSQRPAKFNIVYQIGKGDPIEVTFLNKKGGK</sequence>
<dbReference type="AlphaFoldDB" id="A0A4U7JFW4"/>
<evidence type="ECO:0000259" key="1">
    <source>
        <dbReference type="Pfam" id="PF13930"/>
    </source>
</evidence>
<proteinExistence type="predicted"/>
<keyword evidence="3" id="KW-1185">Reference proteome</keyword>